<dbReference type="Proteomes" id="UP000240527">
    <property type="component" value="Chromosome"/>
</dbReference>
<evidence type="ECO:0000313" key="1">
    <source>
        <dbReference type="EMBL" id="AVQ03655.1"/>
    </source>
</evidence>
<evidence type="ECO:0008006" key="3">
    <source>
        <dbReference type="Google" id="ProtNLM"/>
    </source>
</evidence>
<dbReference type="EMBL" id="CP027850">
    <property type="protein sequence ID" value="AVQ03655.1"/>
    <property type="molecule type" value="Genomic_DNA"/>
</dbReference>
<evidence type="ECO:0000313" key="2">
    <source>
        <dbReference type="Proteomes" id="UP000240527"/>
    </source>
</evidence>
<dbReference type="RefSeq" id="WP_013080688.1">
    <property type="nucleotide sequence ID" value="NZ_CP027850.1"/>
</dbReference>
<name>A0ABM6TK79_9CAUL</name>
<protein>
    <recommendedName>
        <fullName evidence="3">Dicarboxylate transport domain-containing protein</fullName>
    </recommendedName>
</protein>
<gene>
    <name evidence="1" type="ORF">B7G68_18525</name>
</gene>
<reference evidence="1 2" key="1">
    <citation type="journal article" date="2015" name="Biotechnol. Bioeng.">
        <title>Genome sequence and phenotypic characterization of Caulobacter segnis.</title>
        <authorList>
            <person name="Patel S."/>
            <person name="Fletcher B."/>
            <person name="Scott D.C."/>
            <person name="Ely B."/>
        </authorList>
    </citation>
    <scope>NUCLEOTIDE SEQUENCE [LARGE SCALE GENOMIC DNA]</scope>
    <source>
        <strain evidence="1 2">TK0059</strain>
    </source>
</reference>
<proteinExistence type="predicted"/>
<sequence length="417" mass="45305">MHLTDLPLVHGKPPGCVVEGCFTLESPHYAGEPVEAKGAQVVILPRTGYGAWLQLSAVTPDTSGLFARGPEGNRLAIHLPATVDLEKLLEEISRPTADPGRGHIERVSLSGVCALGYFSGQIASLEVRTQILEAGLGVSFVGDAGPLTLSAPFGVTREPEPTLADSHIRADFVIPWTYLTLLNSPLALLGITPEIRDERPEQRFDFTRPGLAGVALDRNFDLAYFQGQLKVQTIERPASGVAAHVNLRFHQAEEPRPCVAAQITQTELELTPTTTPFVYANGFTRGEYGRGPKLNLFGMGYDAWIKALSGETTGHLEIRGNCVGFLTEAWVIDAVAGRHAVTACSLDLALDDYELVVTLQGEIDRLLTFTGPPLPPKLGTGFSVTMHIPRLFFTLRGMDLLEWGKQEHRLLEGIGYH</sequence>
<accession>A0ABM6TK79</accession>
<organism evidence="1 2">
    <name type="scientific">Caulobacter segnis</name>
    <dbReference type="NCBI Taxonomy" id="88688"/>
    <lineage>
        <taxon>Bacteria</taxon>
        <taxon>Pseudomonadati</taxon>
        <taxon>Pseudomonadota</taxon>
        <taxon>Alphaproteobacteria</taxon>
        <taxon>Caulobacterales</taxon>
        <taxon>Caulobacteraceae</taxon>
        <taxon>Caulobacter</taxon>
    </lineage>
</organism>
<keyword evidence="2" id="KW-1185">Reference proteome</keyword>